<keyword evidence="6" id="KW-1185">Reference proteome</keyword>
<comment type="caution">
    <text evidence="5">The sequence shown here is derived from an EMBL/GenBank/DDBJ whole genome shotgun (WGS) entry which is preliminary data.</text>
</comment>
<name>A0ABD3IPZ3_EUCGL</name>
<evidence type="ECO:0000256" key="2">
    <source>
        <dbReference type="ARBA" id="ARBA00038006"/>
    </source>
</evidence>
<proteinExistence type="inferred from homology"/>
<feature type="region of interest" description="Disordered" evidence="3">
    <location>
        <begin position="145"/>
        <end position="166"/>
    </location>
</feature>
<dbReference type="PANTHER" id="PTHR32258">
    <property type="entry name" value="PROTEIN NETWORKED 4A"/>
    <property type="match status" value="1"/>
</dbReference>
<protein>
    <recommendedName>
        <fullName evidence="4">NAB domain-containing protein</fullName>
    </recommendedName>
</protein>
<gene>
    <name evidence="5" type="ORF">ACJRO7_008027</name>
</gene>
<accession>A0ABD3IPZ3</accession>
<dbReference type="AlphaFoldDB" id="A0ABD3IPZ3"/>
<reference evidence="5 6" key="1">
    <citation type="submission" date="2024-11" db="EMBL/GenBank/DDBJ databases">
        <title>Chromosome-level genome assembly of Eucalyptus globulus Labill. provides insights into its genome evolution.</title>
        <authorList>
            <person name="Li X."/>
        </authorList>
    </citation>
    <scope>NUCLEOTIDE SEQUENCE [LARGE SCALE GENOMIC DNA]</scope>
    <source>
        <strain evidence="5">CL2024</strain>
        <tissue evidence="5">Fresh tender leaves</tissue>
    </source>
</reference>
<dbReference type="PANTHER" id="PTHR32258:SF26">
    <property type="entry name" value="KINASE INTERACTING (KIP1-LIKE) FAMILY PROTEIN"/>
    <property type="match status" value="1"/>
</dbReference>
<comment type="similarity">
    <text evidence="2">Belongs to the NET family.</text>
</comment>
<dbReference type="Pfam" id="PF07765">
    <property type="entry name" value="KIP1"/>
    <property type="match status" value="1"/>
</dbReference>
<evidence type="ECO:0000256" key="3">
    <source>
        <dbReference type="SAM" id="MobiDB-lite"/>
    </source>
</evidence>
<dbReference type="InterPro" id="IPR011684">
    <property type="entry name" value="NAB"/>
</dbReference>
<keyword evidence="1" id="KW-0175">Coiled coil</keyword>
<dbReference type="InterPro" id="IPR051861">
    <property type="entry name" value="NET_actin-binding_domain"/>
</dbReference>
<organism evidence="5 6">
    <name type="scientific">Eucalyptus globulus</name>
    <name type="common">Tasmanian blue gum</name>
    <dbReference type="NCBI Taxonomy" id="34317"/>
    <lineage>
        <taxon>Eukaryota</taxon>
        <taxon>Viridiplantae</taxon>
        <taxon>Streptophyta</taxon>
        <taxon>Embryophyta</taxon>
        <taxon>Tracheophyta</taxon>
        <taxon>Spermatophyta</taxon>
        <taxon>Magnoliopsida</taxon>
        <taxon>eudicotyledons</taxon>
        <taxon>Gunneridae</taxon>
        <taxon>Pentapetalae</taxon>
        <taxon>rosids</taxon>
        <taxon>malvids</taxon>
        <taxon>Myrtales</taxon>
        <taxon>Myrtaceae</taxon>
        <taxon>Myrtoideae</taxon>
        <taxon>Eucalypteae</taxon>
        <taxon>Eucalyptus</taxon>
    </lineage>
</organism>
<feature type="region of interest" description="Disordered" evidence="3">
    <location>
        <begin position="1"/>
        <end position="77"/>
    </location>
</feature>
<evidence type="ECO:0000313" key="5">
    <source>
        <dbReference type="EMBL" id="KAL3716357.1"/>
    </source>
</evidence>
<evidence type="ECO:0000259" key="4">
    <source>
        <dbReference type="PROSITE" id="PS51774"/>
    </source>
</evidence>
<evidence type="ECO:0000313" key="6">
    <source>
        <dbReference type="Proteomes" id="UP001634007"/>
    </source>
</evidence>
<feature type="domain" description="NAB" evidence="4">
    <location>
        <begin position="63"/>
        <end position="146"/>
    </location>
</feature>
<feature type="compositionally biased region" description="Polar residues" evidence="3">
    <location>
        <begin position="1"/>
        <end position="13"/>
    </location>
</feature>
<dbReference type="EMBL" id="JBJKBG010000011">
    <property type="protein sequence ID" value="KAL3716357.1"/>
    <property type="molecule type" value="Genomic_DNA"/>
</dbReference>
<sequence>MSLTLYQQRTSLPDLNRVGPYGVQQREMMKKLEKKEEREREEGVGISSANSKTPTQSPPPPPLPSRSSTNMAPAPTPSWLLSSIADLDEKLKAALGNPDEDGSGDTLAKRAESYYQKRPQLIALLQDLYKSYLYLSDRYIQALSKSKNHSHTRQSSHVSSLTDHDYSEHDKEEDCWTIQIDSSDAESSLSYQNPLPLANLGNVGSLDAFIADLVIKNVECDILLNEVSISEQQCNDSSRKIELQKSLLEVLESERMILLHENARLGYRVSALVEENRELASESVFIKRKAGELARCMMKMREDQRVLLLSRKIEDLQGQIYGLEKRNKEYYEQLANRDQEDDKLDAKKTNDSRVTLESCLPIGKLKLRKNGDENVKGDGGKRAAKWWERVKNMDIFMCGMQTDIS</sequence>
<evidence type="ECO:0000256" key="1">
    <source>
        <dbReference type="ARBA" id="ARBA00023054"/>
    </source>
</evidence>
<feature type="compositionally biased region" description="Basic and acidic residues" evidence="3">
    <location>
        <begin position="27"/>
        <end position="43"/>
    </location>
</feature>
<dbReference type="Proteomes" id="UP001634007">
    <property type="component" value="Unassembled WGS sequence"/>
</dbReference>
<dbReference type="PROSITE" id="PS51774">
    <property type="entry name" value="NAB"/>
    <property type="match status" value="1"/>
</dbReference>